<reference evidence="9 10" key="1">
    <citation type="submission" date="2016-10" db="EMBL/GenBank/DDBJ databases">
        <authorList>
            <person name="de Groot N.N."/>
        </authorList>
    </citation>
    <scope>NUCLEOTIDE SEQUENCE [LARGE SCALE GENOMIC DNA]</scope>
    <source>
        <strain evidence="9 10">DSM 21001</strain>
    </source>
</reference>
<keyword evidence="3" id="KW-1003">Cell membrane</keyword>
<dbReference type="EMBL" id="FOZL01000001">
    <property type="protein sequence ID" value="SFS14703.1"/>
    <property type="molecule type" value="Genomic_DNA"/>
</dbReference>
<dbReference type="InterPro" id="IPR025713">
    <property type="entry name" value="MotB-like_N_dom"/>
</dbReference>
<organism evidence="9 10">
    <name type="scientific">Granulicella pectinivorans</name>
    <dbReference type="NCBI Taxonomy" id="474950"/>
    <lineage>
        <taxon>Bacteria</taxon>
        <taxon>Pseudomonadati</taxon>
        <taxon>Acidobacteriota</taxon>
        <taxon>Terriglobia</taxon>
        <taxon>Terriglobales</taxon>
        <taxon>Acidobacteriaceae</taxon>
        <taxon>Granulicella</taxon>
    </lineage>
</organism>
<dbReference type="PROSITE" id="PS51123">
    <property type="entry name" value="OMPA_2"/>
    <property type="match status" value="1"/>
</dbReference>
<evidence type="ECO:0000313" key="9">
    <source>
        <dbReference type="EMBL" id="SFS14703.1"/>
    </source>
</evidence>
<dbReference type="RefSeq" id="WP_245781854.1">
    <property type="nucleotide sequence ID" value="NZ_FOZL01000001.1"/>
</dbReference>
<protein>
    <submittedName>
        <fullName evidence="9">Chemotaxis protein MotB</fullName>
    </submittedName>
</protein>
<evidence type="ECO:0000259" key="8">
    <source>
        <dbReference type="PROSITE" id="PS51123"/>
    </source>
</evidence>
<dbReference type="STRING" id="474950.SAMN05421771_2583"/>
<dbReference type="Pfam" id="PF13677">
    <property type="entry name" value="MotB_plug"/>
    <property type="match status" value="1"/>
</dbReference>
<dbReference type="AlphaFoldDB" id="A0A1I6MGC4"/>
<dbReference type="SUPFAM" id="SSF103088">
    <property type="entry name" value="OmpA-like"/>
    <property type="match status" value="1"/>
</dbReference>
<dbReference type="CDD" id="cd07185">
    <property type="entry name" value="OmpA_C-like"/>
    <property type="match status" value="1"/>
</dbReference>
<dbReference type="Gene3D" id="3.30.1330.60">
    <property type="entry name" value="OmpA-like domain"/>
    <property type="match status" value="1"/>
</dbReference>
<evidence type="ECO:0000256" key="1">
    <source>
        <dbReference type="ARBA" id="ARBA00004162"/>
    </source>
</evidence>
<keyword evidence="6 7" id="KW-0472">Membrane</keyword>
<dbReference type="GO" id="GO:0005886">
    <property type="term" value="C:plasma membrane"/>
    <property type="evidence" value="ECO:0007669"/>
    <property type="project" value="UniProtKB-SubCell"/>
</dbReference>
<proteinExistence type="inferred from homology"/>
<dbReference type="InterPro" id="IPR036737">
    <property type="entry name" value="OmpA-like_sf"/>
</dbReference>
<keyword evidence="10" id="KW-1185">Reference proteome</keyword>
<gene>
    <name evidence="9" type="ORF">SAMN05421771_2583</name>
</gene>
<keyword evidence="5" id="KW-1133">Transmembrane helix</keyword>
<evidence type="ECO:0000256" key="5">
    <source>
        <dbReference type="ARBA" id="ARBA00022989"/>
    </source>
</evidence>
<evidence type="ECO:0000256" key="6">
    <source>
        <dbReference type="ARBA" id="ARBA00023136"/>
    </source>
</evidence>
<evidence type="ECO:0000313" key="10">
    <source>
        <dbReference type="Proteomes" id="UP000199024"/>
    </source>
</evidence>
<name>A0A1I6MGC4_9BACT</name>
<evidence type="ECO:0000256" key="4">
    <source>
        <dbReference type="ARBA" id="ARBA00022692"/>
    </source>
</evidence>
<sequence length="239" mass="26289">MIRKKKHHANHERWLVSYADFMTLLFAFFVVLFASSQADKKKQKQLAEAMQTAFTKEGGLKAVAAAPMTPEEALDALAKAELRKEQRLRERLVAKAIAIGMRPDAVVLRTTPEGLVVSLREYGFFGSGSAIVREASMPMLIELARAMPEGPVRVEGHTDGVPIHTIQFPSNWELSSARAAAIGRILLDNGHVPPAQMAVEGLAEFHPVATNDNEVNRMSNRRVDVIILRATSLPQGSSR</sequence>
<evidence type="ECO:0000256" key="3">
    <source>
        <dbReference type="ARBA" id="ARBA00022475"/>
    </source>
</evidence>
<keyword evidence="4" id="KW-0812">Transmembrane</keyword>
<comment type="subcellular location">
    <subcellularLocation>
        <location evidence="1">Cell membrane</location>
        <topology evidence="1">Single-pass membrane protein</topology>
    </subcellularLocation>
</comment>
<feature type="domain" description="OmpA-like" evidence="8">
    <location>
        <begin position="112"/>
        <end position="231"/>
    </location>
</feature>
<dbReference type="Proteomes" id="UP000199024">
    <property type="component" value="Unassembled WGS sequence"/>
</dbReference>
<dbReference type="InterPro" id="IPR050330">
    <property type="entry name" value="Bact_OuterMem_StrucFunc"/>
</dbReference>
<accession>A0A1I6MGC4</accession>
<evidence type="ECO:0000256" key="7">
    <source>
        <dbReference type="PROSITE-ProRule" id="PRU00473"/>
    </source>
</evidence>
<dbReference type="InterPro" id="IPR006665">
    <property type="entry name" value="OmpA-like"/>
</dbReference>
<dbReference type="PANTHER" id="PTHR30329">
    <property type="entry name" value="STATOR ELEMENT OF FLAGELLAR MOTOR COMPLEX"/>
    <property type="match status" value="1"/>
</dbReference>
<dbReference type="PANTHER" id="PTHR30329:SF21">
    <property type="entry name" value="LIPOPROTEIN YIAD-RELATED"/>
    <property type="match status" value="1"/>
</dbReference>
<comment type="similarity">
    <text evidence="2">Belongs to the MotB family.</text>
</comment>
<dbReference type="Pfam" id="PF00691">
    <property type="entry name" value="OmpA"/>
    <property type="match status" value="1"/>
</dbReference>
<evidence type="ECO:0000256" key="2">
    <source>
        <dbReference type="ARBA" id="ARBA00008914"/>
    </source>
</evidence>